<feature type="compositionally biased region" description="Pro residues" evidence="1">
    <location>
        <begin position="185"/>
        <end position="195"/>
    </location>
</feature>
<gene>
    <name evidence="2" type="ORF">F0L46_05025</name>
</gene>
<accession>A0A5B2VNC8</accession>
<reference evidence="2 3" key="2">
    <citation type="submission" date="2019-09" db="EMBL/GenBank/DDBJ databases">
        <authorList>
            <person name="Jin C."/>
        </authorList>
    </citation>
    <scope>NUCLEOTIDE SEQUENCE [LARGE SCALE GENOMIC DNA]</scope>
    <source>
        <strain evidence="2 3">BN140002</strain>
    </source>
</reference>
<feature type="region of interest" description="Disordered" evidence="1">
    <location>
        <begin position="121"/>
        <end position="143"/>
    </location>
</feature>
<evidence type="ECO:0000313" key="3">
    <source>
        <dbReference type="Proteomes" id="UP000323142"/>
    </source>
</evidence>
<evidence type="ECO:0000313" key="2">
    <source>
        <dbReference type="EMBL" id="KAA2241163.1"/>
    </source>
</evidence>
<protein>
    <submittedName>
        <fullName evidence="2">Uncharacterized protein</fullName>
    </submittedName>
</protein>
<name>A0A5B2VNC8_9HYPH</name>
<reference evidence="2 3" key="1">
    <citation type="submission" date="2019-09" db="EMBL/GenBank/DDBJ databases">
        <title>Salinarimonas rosea gen. nov., sp. nov., a new member of the a-2 subgroup of the Proteobacteria.</title>
        <authorList>
            <person name="Liu J."/>
        </authorList>
    </citation>
    <scope>NUCLEOTIDE SEQUENCE [LARGE SCALE GENOMIC DNA]</scope>
    <source>
        <strain evidence="2 3">BN140002</strain>
    </source>
</reference>
<sequence>MSAEHEKRGPGRPRKHPVEAARRNITNRVSDEVYQSIVAASKISGRSLSEEVEARLEKSIQRDIILADQLTTELHTSIAETIARIRRTAEKVGWTEDQARTALRTALNHIVQIYTWDGESDISTPGAGSSTAGQGDKGRSPEMFGFWTADDAMVWNNDIMHEEFSLHVSNRWTGDGSESRYVGPAPNPEGTPPGTKPLSEIMASERKTDQSINPKRRSKAD</sequence>
<dbReference type="RefSeq" id="WP_149815944.1">
    <property type="nucleotide sequence ID" value="NZ_VUOA01000009.1"/>
</dbReference>
<organism evidence="2 3">
    <name type="scientific">Salinarimonas soli</name>
    <dbReference type="NCBI Taxonomy" id="1638099"/>
    <lineage>
        <taxon>Bacteria</taxon>
        <taxon>Pseudomonadati</taxon>
        <taxon>Pseudomonadota</taxon>
        <taxon>Alphaproteobacteria</taxon>
        <taxon>Hyphomicrobiales</taxon>
        <taxon>Salinarimonadaceae</taxon>
        <taxon>Salinarimonas</taxon>
    </lineage>
</organism>
<proteinExistence type="predicted"/>
<dbReference type="Proteomes" id="UP000323142">
    <property type="component" value="Unassembled WGS sequence"/>
</dbReference>
<dbReference type="InterPro" id="IPR013321">
    <property type="entry name" value="Arc_rbn_hlx_hlx"/>
</dbReference>
<evidence type="ECO:0000256" key="1">
    <source>
        <dbReference type="SAM" id="MobiDB-lite"/>
    </source>
</evidence>
<feature type="region of interest" description="Disordered" evidence="1">
    <location>
        <begin position="174"/>
        <end position="221"/>
    </location>
</feature>
<dbReference type="EMBL" id="VUOA01000009">
    <property type="protein sequence ID" value="KAA2241163.1"/>
    <property type="molecule type" value="Genomic_DNA"/>
</dbReference>
<feature type="compositionally biased region" description="Polar residues" evidence="1">
    <location>
        <begin position="121"/>
        <end position="133"/>
    </location>
</feature>
<feature type="region of interest" description="Disordered" evidence="1">
    <location>
        <begin position="1"/>
        <end position="21"/>
    </location>
</feature>
<comment type="caution">
    <text evidence="2">The sequence shown here is derived from an EMBL/GenBank/DDBJ whole genome shotgun (WGS) entry which is preliminary data.</text>
</comment>
<dbReference type="GO" id="GO:0006355">
    <property type="term" value="P:regulation of DNA-templated transcription"/>
    <property type="evidence" value="ECO:0007669"/>
    <property type="project" value="InterPro"/>
</dbReference>
<dbReference type="AlphaFoldDB" id="A0A5B2VNC8"/>
<dbReference type="Gene3D" id="1.10.1220.10">
    <property type="entry name" value="Met repressor-like"/>
    <property type="match status" value="1"/>
</dbReference>
<keyword evidence="3" id="KW-1185">Reference proteome</keyword>